<evidence type="ECO:0000256" key="6">
    <source>
        <dbReference type="ARBA" id="ARBA00023136"/>
    </source>
</evidence>
<keyword evidence="5" id="KW-0406">Ion transport</keyword>
<feature type="transmembrane region" description="Helical" evidence="8">
    <location>
        <begin position="242"/>
        <end position="258"/>
    </location>
</feature>
<feature type="transmembrane region" description="Helical" evidence="8">
    <location>
        <begin position="191"/>
        <end position="209"/>
    </location>
</feature>
<evidence type="ECO:0000256" key="2">
    <source>
        <dbReference type="ARBA" id="ARBA00022448"/>
    </source>
</evidence>
<feature type="transmembrane region" description="Helical" evidence="8">
    <location>
        <begin position="334"/>
        <end position="358"/>
    </location>
</feature>
<feature type="transmembrane region" description="Helical" evidence="8">
    <location>
        <begin position="6"/>
        <end position="27"/>
    </location>
</feature>
<dbReference type="Pfam" id="PF00999">
    <property type="entry name" value="Na_H_Exchanger"/>
    <property type="match status" value="1"/>
</dbReference>
<evidence type="ECO:0000313" key="11">
    <source>
        <dbReference type="Proteomes" id="UP000565579"/>
    </source>
</evidence>
<feature type="domain" description="Cation/H+ exchanger transmembrane" evidence="9">
    <location>
        <begin position="22"/>
        <end position="383"/>
    </location>
</feature>
<sequence length="415" mass="43616">MKSEDVVSLLFGLALIFVVSQLLGALARRLDVPAVIGEIVAGILIGPTFFHGWVADTLFPDGIRPMLSALANLGVALFMFLVGLELDRRVIGREGRAVVSVSIGSVVVPFGLGALLALWLSGGHPGGTGFVLFMGTAMAVTAFPVLARIIADRNLGRTRVGGLALASAAVGDVVAWTLLAVILAWRGAGGHPWLLALALPYLALMATVVPRLMTRLLARARGASRLAIVVVGVLVSGGVTEWIGLHFIFGAFLFGLIMPRQEELRRDLDVRVGQLAMLLLPVYFVVAGFKVDLSGLDASGLLELALILLVAMGGKLAGVYGAARLVRLDRRSSFALATLMNTRGLTELVLLTIGLQVGLLDGRLYSLMVAMAVITTVACGPLLKLVEPAKAGRPRPGRAAPGRWSGSTGDIDSRL</sequence>
<reference evidence="10 11" key="1">
    <citation type="submission" date="2020-08" db="EMBL/GenBank/DDBJ databases">
        <title>Sequencing the genomes of 1000 actinobacteria strains.</title>
        <authorList>
            <person name="Klenk H.-P."/>
        </authorList>
    </citation>
    <scope>NUCLEOTIDE SEQUENCE [LARGE SCALE GENOMIC DNA]</scope>
    <source>
        <strain evidence="10 11">DSM 43768</strain>
    </source>
</reference>
<feature type="transmembrane region" description="Helical" evidence="8">
    <location>
        <begin position="216"/>
        <end position="236"/>
    </location>
</feature>
<feature type="transmembrane region" description="Helical" evidence="8">
    <location>
        <begin position="131"/>
        <end position="151"/>
    </location>
</feature>
<gene>
    <name evidence="10" type="ORF">HD593_002021</name>
</gene>
<feature type="region of interest" description="Disordered" evidence="7">
    <location>
        <begin position="391"/>
        <end position="415"/>
    </location>
</feature>
<dbReference type="PANTHER" id="PTHR32468:SF0">
    <property type="entry name" value="K(+)_H(+) ANTIPORTER 1"/>
    <property type="match status" value="1"/>
</dbReference>
<proteinExistence type="predicted"/>
<name>A0A7X0NPJ8_9ACTN</name>
<comment type="subcellular location">
    <subcellularLocation>
        <location evidence="1">Membrane</location>
        <topology evidence="1">Multi-pass membrane protein</topology>
    </subcellularLocation>
</comment>
<keyword evidence="3 8" id="KW-0812">Transmembrane</keyword>
<evidence type="ECO:0000259" key="9">
    <source>
        <dbReference type="Pfam" id="PF00999"/>
    </source>
</evidence>
<feature type="transmembrane region" description="Helical" evidence="8">
    <location>
        <begin position="66"/>
        <end position="86"/>
    </location>
</feature>
<evidence type="ECO:0000256" key="1">
    <source>
        <dbReference type="ARBA" id="ARBA00004141"/>
    </source>
</evidence>
<evidence type="ECO:0000256" key="4">
    <source>
        <dbReference type="ARBA" id="ARBA00022989"/>
    </source>
</evidence>
<keyword evidence="2" id="KW-0813">Transport</keyword>
<comment type="caution">
    <text evidence="10">The sequence shown here is derived from an EMBL/GenBank/DDBJ whole genome shotgun (WGS) entry which is preliminary data.</text>
</comment>
<evidence type="ECO:0000256" key="3">
    <source>
        <dbReference type="ARBA" id="ARBA00022692"/>
    </source>
</evidence>
<keyword evidence="6 8" id="KW-0472">Membrane</keyword>
<organism evidence="10 11">
    <name type="scientific">Nonomuraea rubra</name>
    <dbReference type="NCBI Taxonomy" id="46180"/>
    <lineage>
        <taxon>Bacteria</taxon>
        <taxon>Bacillati</taxon>
        <taxon>Actinomycetota</taxon>
        <taxon>Actinomycetes</taxon>
        <taxon>Streptosporangiales</taxon>
        <taxon>Streptosporangiaceae</taxon>
        <taxon>Nonomuraea</taxon>
    </lineage>
</organism>
<dbReference type="EMBL" id="JACHMI010000001">
    <property type="protein sequence ID" value="MBB6547226.1"/>
    <property type="molecule type" value="Genomic_DNA"/>
</dbReference>
<dbReference type="RefSeq" id="WP_185101900.1">
    <property type="nucleotide sequence ID" value="NZ_BAAAXY010000131.1"/>
</dbReference>
<evidence type="ECO:0000256" key="5">
    <source>
        <dbReference type="ARBA" id="ARBA00023065"/>
    </source>
</evidence>
<dbReference type="AlphaFoldDB" id="A0A7X0NPJ8"/>
<dbReference type="Proteomes" id="UP000565579">
    <property type="component" value="Unassembled WGS sequence"/>
</dbReference>
<dbReference type="InterPro" id="IPR006153">
    <property type="entry name" value="Cation/H_exchanger_TM"/>
</dbReference>
<feature type="transmembrane region" description="Helical" evidence="8">
    <location>
        <begin position="98"/>
        <end position="119"/>
    </location>
</feature>
<feature type="transmembrane region" description="Helical" evidence="8">
    <location>
        <begin position="270"/>
        <end position="289"/>
    </location>
</feature>
<evidence type="ECO:0000256" key="8">
    <source>
        <dbReference type="SAM" id="Phobius"/>
    </source>
</evidence>
<dbReference type="GO" id="GO:0016020">
    <property type="term" value="C:membrane"/>
    <property type="evidence" value="ECO:0007669"/>
    <property type="project" value="UniProtKB-SubCell"/>
</dbReference>
<evidence type="ECO:0000256" key="7">
    <source>
        <dbReference type="SAM" id="MobiDB-lite"/>
    </source>
</evidence>
<feature type="transmembrane region" description="Helical" evidence="8">
    <location>
        <begin position="364"/>
        <end position="386"/>
    </location>
</feature>
<keyword evidence="4 8" id="KW-1133">Transmembrane helix</keyword>
<feature type="transmembrane region" description="Helical" evidence="8">
    <location>
        <begin position="301"/>
        <end position="322"/>
    </location>
</feature>
<dbReference type="InterPro" id="IPR050794">
    <property type="entry name" value="CPA2_transporter"/>
</dbReference>
<dbReference type="PANTHER" id="PTHR32468">
    <property type="entry name" value="CATION/H + ANTIPORTER"/>
    <property type="match status" value="1"/>
</dbReference>
<feature type="transmembrane region" description="Helical" evidence="8">
    <location>
        <begin position="34"/>
        <end position="54"/>
    </location>
</feature>
<feature type="transmembrane region" description="Helical" evidence="8">
    <location>
        <begin position="163"/>
        <end position="185"/>
    </location>
</feature>
<feature type="compositionally biased region" description="Polar residues" evidence="7">
    <location>
        <begin position="405"/>
        <end position="415"/>
    </location>
</feature>
<accession>A0A7X0NPJ8</accession>
<dbReference type="GO" id="GO:0015297">
    <property type="term" value="F:antiporter activity"/>
    <property type="evidence" value="ECO:0007669"/>
    <property type="project" value="InterPro"/>
</dbReference>
<dbReference type="GO" id="GO:1902600">
    <property type="term" value="P:proton transmembrane transport"/>
    <property type="evidence" value="ECO:0007669"/>
    <property type="project" value="InterPro"/>
</dbReference>
<dbReference type="InterPro" id="IPR038770">
    <property type="entry name" value="Na+/solute_symporter_sf"/>
</dbReference>
<evidence type="ECO:0000313" key="10">
    <source>
        <dbReference type="EMBL" id="MBB6547226.1"/>
    </source>
</evidence>
<dbReference type="Gene3D" id="1.20.1530.20">
    <property type="match status" value="1"/>
</dbReference>
<keyword evidence="11" id="KW-1185">Reference proteome</keyword>
<protein>
    <submittedName>
        <fullName evidence="10">Kef-type K+ transport system membrane component KefB</fullName>
    </submittedName>
</protein>